<dbReference type="KEGG" id="banc:PU02_1238"/>
<dbReference type="STRING" id="1318743.PU02_1238"/>
<dbReference type="RefSeq" id="WP_335337470.1">
    <property type="nucleotide sequence ID" value="NZ_CP010401.1"/>
</dbReference>
<accession>A0A0M4LKL8</accession>
<name>A0A0M4LKL8_9HYPH</name>
<gene>
    <name evidence="2" type="ORF">PU02_1238</name>
</gene>
<organism evidence="2 3">
    <name type="scientific">Bartonella ancashensis</name>
    <dbReference type="NCBI Taxonomy" id="1318743"/>
    <lineage>
        <taxon>Bacteria</taxon>
        <taxon>Pseudomonadati</taxon>
        <taxon>Pseudomonadota</taxon>
        <taxon>Alphaproteobacteria</taxon>
        <taxon>Hyphomicrobiales</taxon>
        <taxon>Bartonellaceae</taxon>
        <taxon>Bartonella</taxon>
    </lineage>
</organism>
<reference evidence="2 3" key="1">
    <citation type="journal article" date="2015" name="Genome Announc.">
        <title>Complete Genome Sequence of Bartonella ancashensis Strain 20.00, Isolated from the Blood of a Patient with Verruga Peruana.</title>
        <authorList>
            <person name="Hang J."/>
            <person name="Mullins K.E."/>
            <person name="Clifford R.J."/>
            <person name="Onmus-Leone F."/>
            <person name="Yang Y."/>
            <person name="Jiang J."/>
            <person name="Leguia M."/>
            <person name="Kasper M.R."/>
            <person name="Maguina C."/>
            <person name="Lesho E.P."/>
            <person name="Jarman R.G."/>
            <person name="Richards A.L."/>
            <person name="Blazes D."/>
        </authorList>
    </citation>
    <scope>NUCLEOTIDE SEQUENCE [LARGE SCALE GENOMIC DNA]</scope>
    <source>
        <strain evidence="2 3">20.00</strain>
    </source>
</reference>
<dbReference type="EMBL" id="CP010401">
    <property type="protein sequence ID" value="ALE04052.1"/>
    <property type="molecule type" value="Genomic_DNA"/>
</dbReference>
<dbReference type="InterPro" id="IPR028250">
    <property type="entry name" value="DsbDN"/>
</dbReference>
<protein>
    <submittedName>
        <fullName evidence="2">THIO:disulfide Interchange Protein</fullName>
    </submittedName>
</protein>
<dbReference type="Proteomes" id="UP000057213">
    <property type="component" value="Chromosome"/>
</dbReference>
<dbReference type="AlphaFoldDB" id="A0A0M4LKL8"/>
<feature type="domain" description="Thiol:disulfide interchange protein DsbD N-terminal" evidence="1">
    <location>
        <begin position="82"/>
        <end position="174"/>
    </location>
</feature>
<sequence length="295" mass="33753">MKKVQEKNKTSMKKLHIFFNSKKKISLYNKAILIALILIYAFLKLLIPTANAQEKKETFLISTPWNESEGGRVRLAVTKPSASKERHGIIEILLKPMWKTYWRNPGNSGIVPFFHFDQKVSYEIFYPTPQLYEMENDWSFGYTDAVTLPFSVLGSDDNLSGSLTIGICNKLCIPLTINFNFSSFYGENIYIPSSLLKNAQSTLPRHIQHNKEIINAKRDRNSLLITIRKNAKNTPLSLFLDGGEMQIGPAKKITDHEKYTFFSAPIYFAPNEKSKTVFYTISSEDYSFSGEFTIN</sequence>
<keyword evidence="3" id="KW-1185">Reference proteome</keyword>
<dbReference type="Pfam" id="PF11412">
    <property type="entry name" value="DsbD_N"/>
    <property type="match status" value="1"/>
</dbReference>
<evidence type="ECO:0000313" key="3">
    <source>
        <dbReference type="Proteomes" id="UP000057213"/>
    </source>
</evidence>
<proteinExistence type="predicted"/>
<evidence type="ECO:0000259" key="1">
    <source>
        <dbReference type="Pfam" id="PF11412"/>
    </source>
</evidence>
<dbReference type="PATRIC" id="fig|1318743.3.peg.1253"/>
<evidence type="ECO:0000313" key="2">
    <source>
        <dbReference type="EMBL" id="ALE04052.1"/>
    </source>
</evidence>